<dbReference type="AlphaFoldDB" id="A0A9Q3UWU9"/>
<accession>A0A9Q3UWU9</accession>
<evidence type="ECO:0000313" key="2">
    <source>
        <dbReference type="Proteomes" id="UP001108025"/>
    </source>
</evidence>
<protein>
    <submittedName>
        <fullName evidence="1">Uncharacterized protein</fullName>
    </submittedName>
</protein>
<organism evidence="1 2">
    <name type="scientific">Chryseobacterium turcicum</name>
    <dbReference type="NCBI Taxonomy" id="2898076"/>
    <lineage>
        <taxon>Bacteria</taxon>
        <taxon>Pseudomonadati</taxon>
        <taxon>Bacteroidota</taxon>
        <taxon>Flavobacteriia</taxon>
        <taxon>Flavobacteriales</taxon>
        <taxon>Weeksellaceae</taxon>
        <taxon>Chryseobacterium group</taxon>
        <taxon>Chryseobacterium</taxon>
    </lineage>
</organism>
<dbReference type="RefSeq" id="WP_230666333.1">
    <property type="nucleotide sequence ID" value="NZ_JAJNAY010000001.1"/>
</dbReference>
<dbReference type="Proteomes" id="UP001108025">
    <property type="component" value="Unassembled WGS sequence"/>
</dbReference>
<comment type="caution">
    <text evidence="1">The sequence shown here is derived from an EMBL/GenBank/DDBJ whole genome shotgun (WGS) entry which is preliminary data.</text>
</comment>
<proteinExistence type="predicted"/>
<gene>
    <name evidence="1" type="ORF">LO744_00550</name>
</gene>
<keyword evidence="2" id="KW-1185">Reference proteome</keyword>
<evidence type="ECO:0000313" key="1">
    <source>
        <dbReference type="EMBL" id="MCD1115368.1"/>
    </source>
</evidence>
<name>A0A9Q3UWU9_9FLAO</name>
<reference evidence="1" key="1">
    <citation type="submission" date="2021-11" db="EMBL/GenBank/DDBJ databases">
        <title>Description of novel Chryseobacterium species.</title>
        <authorList>
            <person name="Saticioglu I.B."/>
            <person name="Ay H."/>
            <person name="Altun S."/>
            <person name="Duman M."/>
        </authorList>
    </citation>
    <scope>NUCLEOTIDE SEQUENCE</scope>
    <source>
        <strain evidence="1">C-17</strain>
    </source>
</reference>
<dbReference type="EMBL" id="JAJNAY010000001">
    <property type="protein sequence ID" value="MCD1115368.1"/>
    <property type="molecule type" value="Genomic_DNA"/>
</dbReference>
<sequence length="114" mass="13592">MNKKDKYGLEFIKLKNNGLVGYNCIRKNHIVDKNNLLQFLTYLDESATQFLLREVNFYLNCVPDLSWTPYDSMVLEHINLQIDYPNFIIDGQSYIFPLTDIRDLLYEWLTFLQS</sequence>